<protein>
    <submittedName>
        <fullName evidence="3">DUF5641 domain-containing protein</fullName>
    </submittedName>
</protein>
<evidence type="ECO:0000259" key="1">
    <source>
        <dbReference type="Pfam" id="PF18701"/>
    </source>
</evidence>
<evidence type="ECO:0000313" key="3">
    <source>
        <dbReference type="WBParaSite" id="Pan_g15527.t1"/>
    </source>
</evidence>
<dbReference type="WBParaSite" id="Pan_g15527.t1">
    <property type="protein sequence ID" value="Pan_g15527.t1"/>
    <property type="gene ID" value="Pan_g15527"/>
</dbReference>
<dbReference type="Proteomes" id="UP000492821">
    <property type="component" value="Unassembled WGS sequence"/>
</dbReference>
<organism evidence="2 3">
    <name type="scientific">Panagrellus redivivus</name>
    <name type="common">Microworm</name>
    <dbReference type="NCBI Taxonomy" id="6233"/>
    <lineage>
        <taxon>Eukaryota</taxon>
        <taxon>Metazoa</taxon>
        <taxon>Ecdysozoa</taxon>
        <taxon>Nematoda</taxon>
        <taxon>Chromadorea</taxon>
        <taxon>Rhabditida</taxon>
        <taxon>Tylenchina</taxon>
        <taxon>Panagrolaimomorpha</taxon>
        <taxon>Panagrolaimoidea</taxon>
        <taxon>Panagrolaimidae</taxon>
        <taxon>Panagrellus</taxon>
    </lineage>
</organism>
<dbReference type="InterPro" id="IPR040676">
    <property type="entry name" value="DUF5641"/>
</dbReference>
<feature type="domain" description="DUF5641" evidence="1">
    <location>
        <begin position="1"/>
        <end position="53"/>
    </location>
</feature>
<proteinExistence type="predicted"/>
<reference evidence="3" key="2">
    <citation type="submission" date="2020-10" db="UniProtKB">
        <authorList>
            <consortium name="WormBaseParasite"/>
        </authorList>
    </citation>
    <scope>IDENTIFICATION</scope>
</reference>
<dbReference type="AlphaFoldDB" id="A0A7E4V1S0"/>
<accession>A0A7E4V1S0</accession>
<name>A0A7E4V1S0_PANRE</name>
<reference evidence="2" key="1">
    <citation type="journal article" date="2013" name="Genetics">
        <title>The draft genome and transcriptome of Panagrellus redivivus are shaped by the harsh demands of a free-living lifestyle.</title>
        <authorList>
            <person name="Srinivasan J."/>
            <person name="Dillman A.R."/>
            <person name="Macchietto M.G."/>
            <person name="Heikkinen L."/>
            <person name="Lakso M."/>
            <person name="Fracchia K.M."/>
            <person name="Antoshechkin I."/>
            <person name="Mortazavi A."/>
            <person name="Wong G."/>
            <person name="Sternberg P.W."/>
        </authorList>
    </citation>
    <scope>NUCLEOTIDE SEQUENCE [LARGE SCALE GENOMIC DNA]</scope>
    <source>
        <strain evidence="2">MT8872</strain>
    </source>
</reference>
<dbReference type="Pfam" id="PF18701">
    <property type="entry name" value="DUF5641"/>
    <property type="match status" value="1"/>
</dbReference>
<sequence length="122" mass="13868">MVIVNLDNTVRAEWPLARIKQLITSHDGQCRAAEVLLPNGRCLTRPINLLIPLEVHSASPECREERESLDTLGPEAATTTTHTTCFTGTMDTATATVHRRRLLVRRRYFHQPHKRHTPQAPR</sequence>
<keyword evidence="2" id="KW-1185">Reference proteome</keyword>
<evidence type="ECO:0000313" key="2">
    <source>
        <dbReference type="Proteomes" id="UP000492821"/>
    </source>
</evidence>